<dbReference type="CDD" id="cd08861">
    <property type="entry name" value="OtcD1_ARO-CYC_like"/>
    <property type="match status" value="1"/>
</dbReference>
<name>A0A5B2XHR3_9PSEU</name>
<comment type="caution">
    <text evidence="2">The sequence shown here is derived from an EMBL/GenBank/DDBJ whole genome shotgun (WGS) entry which is preliminary data.</text>
</comment>
<evidence type="ECO:0000313" key="2">
    <source>
        <dbReference type="EMBL" id="KAA2262595.1"/>
    </source>
</evidence>
<gene>
    <name evidence="2" type="ORF">F0L68_11865</name>
</gene>
<dbReference type="OrthoDB" id="3419705at2"/>
<dbReference type="EMBL" id="VUOB01000021">
    <property type="protein sequence ID" value="KAA2262595.1"/>
    <property type="molecule type" value="Genomic_DNA"/>
</dbReference>
<evidence type="ECO:0000313" key="3">
    <source>
        <dbReference type="Proteomes" id="UP000323454"/>
    </source>
</evidence>
<keyword evidence="3" id="KW-1185">Reference proteome</keyword>
<reference evidence="2 3" key="1">
    <citation type="submission" date="2019-09" db="EMBL/GenBank/DDBJ databases">
        <title>Goodfellowia gen. nov., a new genus of the Pseudonocardineae related to Actinoalloteichus, containing Goodfellowia coeruleoviolacea gen. nov., comb. nov. gen. nov., comb. nov.</title>
        <authorList>
            <person name="Labeda D."/>
        </authorList>
    </citation>
    <scope>NUCLEOTIDE SEQUENCE [LARGE SCALE GENOMIC DNA]</scope>
    <source>
        <strain evidence="2 3">AN110305</strain>
    </source>
</reference>
<proteinExistence type="predicted"/>
<accession>A0A5B2XHR3</accession>
<protein>
    <recommendedName>
        <fullName evidence="1">Coenzyme Q-binding protein COQ10 START domain-containing protein</fullName>
    </recommendedName>
</protein>
<organism evidence="2 3">
    <name type="scientific">Solihabitans fulvus</name>
    <dbReference type="NCBI Taxonomy" id="1892852"/>
    <lineage>
        <taxon>Bacteria</taxon>
        <taxon>Bacillati</taxon>
        <taxon>Actinomycetota</taxon>
        <taxon>Actinomycetes</taxon>
        <taxon>Pseudonocardiales</taxon>
        <taxon>Pseudonocardiaceae</taxon>
        <taxon>Solihabitans</taxon>
    </lineage>
</organism>
<dbReference type="Pfam" id="PF03364">
    <property type="entry name" value="Polyketide_cyc"/>
    <property type="match status" value="1"/>
</dbReference>
<dbReference type="Gene3D" id="3.30.530.20">
    <property type="match status" value="1"/>
</dbReference>
<evidence type="ECO:0000259" key="1">
    <source>
        <dbReference type="Pfam" id="PF03364"/>
    </source>
</evidence>
<dbReference type="SUPFAM" id="SSF55961">
    <property type="entry name" value="Bet v1-like"/>
    <property type="match status" value="1"/>
</dbReference>
<feature type="domain" description="Coenzyme Q-binding protein COQ10 START" evidence="1">
    <location>
        <begin position="135"/>
        <end position="261"/>
    </location>
</feature>
<dbReference type="InterPro" id="IPR005031">
    <property type="entry name" value="COQ10_START"/>
</dbReference>
<dbReference type="InterPro" id="IPR023393">
    <property type="entry name" value="START-like_dom_sf"/>
</dbReference>
<dbReference type="Proteomes" id="UP000323454">
    <property type="component" value="Unassembled WGS sequence"/>
</dbReference>
<sequence length="288" mass="31913">MGGLPDKGGIALIIHTLIYRFADSVADRDRERFFTELRAAAYKSGLVKDFGYGAHYLLPVDEQSRGMTGNAIAQFACADLPTLRKFSELPVVHDLLARWRSKVDYEAAYANHDVLLTAGTTGGNPMHHTEHTVTVDAPVDVVWPVLVDVEGYARIFPPTQQVTILEESPEHQIARLVVDVNGVIQTWVSRRDIDVQRKVIGYRQLEHAPMMGHMGGEWRALALGEDRTQLVLTHDFKPREPVDGKVAGTYTYEEADEMIKAAVERNSVADLGAVKIEAERLAAGERAA</sequence>
<dbReference type="AlphaFoldDB" id="A0A5B2XHR3"/>
<reference evidence="2 3" key="2">
    <citation type="submission" date="2019-09" db="EMBL/GenBank/DDBJ databases">
        <authorList>
            <person name="Jin C."/>
        </authorList>
    </citation>
    <scope>NUCLEOTIDE SEQUENCE [LARGE SCALE GENOMIC DNA]</scope>
    <source>
        <strain evidence="2 3">AN110305</strain>
    </source>
</reference>